<name>A0A4U1FMA0_MONMO</name>
<keyword evidence="6" id="KW-0687">Ribonucleoprotein</keyword>
<evidence type="ECO:0000256" key="7">
    <source>
        <dbReference type="ARBA" id="ARBA00035192"/>
    </source>
</evidence>
<evidence type="ECO:0000256" key="3">
    <source>
        <dbReference type="ARBA" id="ARBA00022946"/>
    </source>
</evidence>
<keyword evidence="4" id="KW-0689">Ribosomal protein</keyword>
<keyword evidence="5" id="KW-0496">Mitochondrion</keyword>
<dbReference type="InterPro" id="IPR039145">
    <property type="entry name" value="Ribosomal_mL40_metazoa/plant"/>
</dbReference>
<accession>A0A4U1FMA0</accession>
<comment type="caution">
    <text evidence="9">The sequence shown here is derived from an EMBL/GenBank/DDBJ whole genome shotgun (WGS) entry which is preliminary data.</text>
</comment>
<evidence type="ECO:0000313" key="9">
    <source>
        <dbReference type="EMBL" id="TKC51259.1"/>
    </source>
</evidence>
<feature type="region of interest" description="Disordered" evidence="8">
    <location>
        <begin position="64"/>
        <end position="83"/>
    </location>
</feature>
<evidence type="ECO:0000256" key="8">
    <source>
        <dbReference type="SAM" id="MobiDB-lite"/>
    </source>
</evidence>
<evidence type="ECO:0000313" key="10">
    <source>
        <dbReference type="Proteomes" id="UP000308365"/>
    </source>
</evidence>
<comment type="subcellular location">
    <subcellularLocation>
        <location evidence="1">Mitochondrion</location>
    </subcellularLocation>
</comment>
<feature type="compositionally biased region" description="Basic and acidic residues" evidence="8">
    <location>
        <begin position="64"/>
        <end position="77"/>
    </location>
</feature>
<dbReference type="Gene3D" id="6.10.250.3440">
    <property type="match status" value="2"/>
</dbReference>
<sequence length="117" mass="13688">KGCHDSHELIPLKDFITPVKFPGKVRHRPAVQLPLEESEQRALLLKKWSLYNMELEKDAELQLTSPERHEAATERDPSLFPFERQGLEYTPPISNYQPPEGRYHDITKVYTQVEFKS</sequence>
<dbReference type="InterPro" id="IPR019192">
    <property type="entry name" value="Ribosomal_mL40"/>
</dbReference>
<evidence type="ECO:0000256" key="4">
    <source>
        <dbReference type="ARBA" id="ARBA00022980"/>
    </source>
</evidence>
<evidence type="ECO:0000256" key="1">
    <source>
        <dbReference type="ARBA" id="ARBA00004173"/>
    </source>
</evidence>
<protein>
    <recommendedName>
        <fullName evidence="7">Large ribosomal subunit protein mL40</fullName>
    </recommendedName>
</protein>
<reference evidence="10" key="1">
    <citation type="journal article" date="2019" name="IScience">
        <title>Narwhal Genome Reveals Long-Term Low Genetic Diversity despite Current Large Abundance Size.</title>
        <authorList>
            <person name="Westbury M.V."/>
            <person name="Petersen B."/>
            <person name="Garde E."/>
            <person name="Heide-Jorgensen M.P."/>
            <person name="Lorenzen E.D."/>
        </authorList>
    </citation>
    <scope>NUCLEOTIDE SEQUENCE [LARGE SCALE GENOMIC DNA]</scope>
</reference>
<organism evidence="9 10">
    <name type="scientific">Monodon monoceros</name>
    <name type="common">Narwhal</name>
    <name type="synonym">Ceratodon monodon</name>
    <dbReference type="NCBI Taxonomy" id="40151"/>
    <lineage>
        <taxon>Eukaryota</taxon>
        <taxon>Metazoa</taxon>
        <taxon>Chordata</taxon>
        <taxon>Craniata</taxon>
        <taxon>Vertebrata</taxon>
        <taxon>Euteleostomi</taxon>
        <taxon>Mammalia</taxon>
        <taxon>Eutheria</taxon>
        <taxon>Laurasiatheria</taxon>
        <taxon>Artiodactyla</taxon>
        <taxon>Whippomorpha</taxon>
        <taxon>Cetacea</taxon>
        <taxon>Odontoceti</taxon>
        <taxon>Monodontidae</taxon>
        <taxon>Monodon</taxon>
    </lineage>
</organism>
<comment type="similarity">
    <text evidence="2">Belongs to the mitochondrion-specific ribosomal protein mL40 family.</text>
</comment>
<feature type="non-terminal residue" evidence="9">
    <location>
        <position position="1"/>
    </location>
</feature>
<gene>
    <name evidence="9" type="ORF">EI555_004327</name>
</gene>
<evidence type="ECO:0000256" key="5">
    <source>
        <dbReference type="ARBA" id="ARBA00023128"/>
    </source>
</evidence>
<dbReference type="PANTHER" id="PTHR13359">
    <property type="entry name" value="39S RIBOSOMAL PROTEIN L40, MITOCHONDRIAL"/>
    <property type="match status" value="1"/>
</dbReference>
<dbReference type="Proteomes" id="UP000308365">
    <property type="component" value="Unassembled WGS sequence"/>
</dbReference>
<dbReference type="Pfam" id="PF09812">
    <property type="entry name" value="MRP-L28"/>
    <property type="match status" value="1"/>
</dbReference>
<evidence type="ECO:0000256" key="2">
    <source>
        <dbReference type="ARBA" id="ARBA00009360"/>
    </source>
</evidence>
<evidence type="ECO:0000256" key="6">
    <source>
        <dbReference type="ARBA" id="ARBA00023274"/>
    </source>
</evidence>
<dbReference type="PANTHER" id="PTHR13359:SF2">
    <property type="entry name" value="LARGE RIBOSOMAL SUBUNIT PROTEIN ML40"/>
    <property type="match status" value="1"/>
</dbReference>
<dbReference type="EMBL" id="RWIC01000057">
    <property type="protein sequence ID" value="TKC51259.1"/>
    <property type="molecule type" value="Genomic_DNA"/>
</dbReference>
<proteinExistence type="inferred from homology"/>
<keyword evidence="3" id="KW-0809">Transit peptide</keyword>
<dbReference type="AlphaFoldDB" id="A0A4U1FMA0"/>
<dbReference type="GO" id="GO:0005762">
    <property type="term" value="C:mitochondrial large ribosomal subunit"/>
    <property type="evidence" value="ECO:0007669"/>
    <property type="project" value="InterPro"/>
</dbReference>